<proteinExistence type="predicted"/>
<dbReference type="AlphaFoldDB" id="A0A1I6LNE5"/>
<gene>
    <name evidence="1" type="ORF">SAMN05421771_1008</name>
</gene>
<sequence length="55" mass="5813">MPAYKLILPVISFPSAKPLPPLKAPAEKKASALVPDDTFGLPGNRVPPLDDPFAC</sequence>
<protein>
    <submittedName>
        <fullName evidence="1">Uncharacterized protein</fullName>
    </submittedName>
</protein>
<dbReference type="STRING" id="474950.SAMN05421771_1008"/>
<reference evidence="1 2" key="1">
    <citation type="submission" date="2016-10" db="EMBL/GenBank/DDBJ databases">
        <authorList>
            <person name="de Groot N.N."/>
        </authorList>
    </citation>
    <scope>NUCLEOTIDE SEQUENCE [LARGE SCALE GENOMIC DNA]</scope>
    <source>
        <strain evidence="1 2">DSM 21001</strain>
    </source>
</reference>
<evidence type="ECO:0000313" key="1">
    <source>
        <dbReference type="EMBL" id="SFS04961.1"/>
    </source>
</evidence>
<organism evidence="1 2">
    <name type="scientific">Granulicella pectinivorans</name>
    <dbReference type="NCBI Taxonomy" id="474950"/>
    <lineage>
        <taxon>Bacteria</taxon>
        <taxon>Pseudomonadati</taxon>
        <taxon>Acidobacteriota</taxon>
        <taxon>Terriglobia</taxon>
        <taxon>Terriglobales</taxon>
        <taxon>Acidobacteriaceae</taxon>
        <taxon>Granulicella</taxon>
    </lineage>
</organism>
<accession>A0A1I6LNE5</accession>
<evidence type="ECO:0000313" key="2">
    <source>
        <dbReference type="Proteomes" id="UP000199024"/>
    </source>
</evidence>
<dbReference type="EMBL" id="FOZL01000001">
    <property type="protein sequence ID" value="SFS04961.1"/>
    <property type="molecule type" value="Genomic_DNA"/>
</dbReference>
<keyword evidence="2" id="KW-1185">Reference proteome</keyword>
<dbReference type="Proteomes" id="UP000199024">
    <property type="component" value="Unassembled WGS sequence"/>
</dbReference>
<name>A0A1I6LNE5_9BACT</name>